<accession>A0A7R8D1G2</accession>
<evidence type="ECO:0000313" key="2">
    <source>
        <dbReference type="Proteomes" id="UP000675881"/>
    </source>
</evidence>
<reference evidence="1" key="1">
    <citation type="submission" date="2021-02" db="EMBL/GenBank/DDBJ databases">
        <authorList>
            <person name="Bekaert M."/>
        </authorList>
    </citation>
    <scope>NUCLEOTIDE SEQUENCE</scope>
    <source>
        <strain evidence="1">IoA-00</strain>
    </source>
</reference>
<name>A0A7R8D1G2_LEPSM</name>
<dbReference type="EMBL" id="HG994584">
    <property type="protein sequence ID" value="CAF2950237.1"/>
    <property type="molecule type" value="Genomic_DNA"/>
</dbReference>
<protein>
    <submittedName>
        <fullName evidence="1">(salmon louse) hypothetical protein</fullName>
    </submittedName>
</protein>
<gene>
    <name evidence="1" type="ORF">LSAA_9824</name>
</gene>
<dbReference type="OrthoDB" id="67700at2759"/>
<keyword evidence="2" id="KW-1185">Reference proteome</keyword>
<evidence type="ECO:0000313" key="1">
    <source>
        <dbReference type="EMBL" id="CAF2950237.1"/>
    </source>
</evidence>
<organism evidence="1 2">
    <name type="scientific">Lepeophtheirus salmonis</name>
    <name type="common">Salmon louse</name>
    <name type="synonym">Caligus salmonis</name>
    <dbReference type="NCBI Taxonomy" id="72036"/>
    <lineage>
        <taxon>Eukaryota</taxon>
        <taxon>Metazoa</taxon>
        <taxon>Ecdysozoa</taxon>
        <taxon>Arthropoda</taxon>
        <taxon>Crustacea</taxon>
        <taxon>Multicrustacea</taxon>
        <taxon>Hexanauplia</taxon>
        <taxon>Copepoda</taxon>
        <taxon>Siphonostomatoida</taxon>
        <taxon>Caligidae</taxon>
        <taxon>Lepeophtheirus</taxon>
    </lineage>
</organism>
<proteinExistence type="predicted"/>
<dbReference type="AlphaFoldDB" id="A0A7R8D1G2"/>
<dbReference type="Proteomes" id="UP000675881">
    <property type="component" value="Chromosome 5"/>
</dbReference>
<sequence length="108" mass="12129">MDTHTISNTSTFRGWLESMGLDDILTNPCSCILGPEEPIPQPAIGRRRQQPNRASQKAVPEIEEPKSSFFHSLPLSLELLIHHLAQGKLNQLISYLSTKTFSIWSNKS</sequence>